<dbReference type="InterPro" id="IPR036735">
    <property type="entry name" value="NGN_dom_sf"/>
</dbReference>
<accession>A0A1M6CNU3</accession>
<evidence type="ECO:0000259" key="4">
    <source>
        <dbReference type="SMART" id="SM00738"/>
    </source>
</evidence>
<keyword evidence="6" id="KW-1185">Reference proteome</keyword>
<name>A0A1M6CNU3_9FLAO</name>
<dbReference type="AlphaFoldDB" id="A0A1M6CNU3"/>
<feature type="domain" description="NusG-like N-terminal" evidence="4">
    <location>
        <begin position="1"/>
        <end position="97"/>
    </location>
</feature>
<dbReference type="PANTHER" id="PTHR30265:SF4">
    <property type="entry name" value="KOW MOTIF FAMILY PROTEIN, EXPRESSED"/>
    <property type="match status" value="1"/>
</dbReference>
<organism evidence="5 6">
    <name type="scientific">Flavobacterium haoranii</name>
    <dbReference type="NCBI Taxonomy" id="683124"/>
    <lineage>
        <taxon>Bacteria</taxon>
        <taxon>Pseudomonadati</taxon>
        <taxon>Bacteroidota</taxon>
        <taxon>Flavobacteriia</taxon>
        <taxon>Flavobacteriales</taxon>
        <taxon>Flavobacteriaceae</taxon>
        <taxon>Flavobacterium</taxon>
    </lineage>
</organism>
<dbReference type="NCBIfam" id="NF033644">
    <property type="entry name" value="antiterm_UpxY"/>
    <property type="match status" value="1"/>
</dbReference>
<dbReference type="STRING" id="683124.SAMN05444337_0423"/>
<dbReference type="EMBL" id="FQZH01000001">
    <property type="protein sequence ID" value="SHI62464.1"/>
    <property type="molecule type" value="Genomic_DNA"/>
</dbReference>
<dbReference type="Gene3D" id="3.30.70.940">
    <property type="entry name" value="NusG, N-terminal domain"/>
    <property type="match status" value="1"/>
</dbReference>
<evidence type="ECO:0000256" key="3">
    <source>
        <dbReference type="ARBA" id="ARBA00023163"/>
    </source>
</evidence>
<dbReference type="InterPro" id="IPR043425">
    <property type="entry name" value="NusG-like"/>
</dbReference>
<evidence type="ECO:0000313" key="5">
    <source>
        <dbReference type="EMBL" id="SHI62464.1"/>
    </source>
</evidence>
<dbReference type="GO" id="GO:0031564">
    <property type="term" value="P:transcription antitermination"/>
    <property type="evidence" value="ECO:0007669"/>
    <property type="project" value="UniProtKB-KW"/>
</dbReference>
<dbReference type="PANTHER" id="PTHR30265">
    <property type="entry name" value="RHO-INTERACTING TRANSCRIPTION TERMINATION FACTOR NUSG"/>
    <property type="match status" value="1"/>
</dbReference>
<dbReference type="SMART" id="SM00738">
    <property type="entry name" value="NGN"/>
    <property type="match status" value="1"/>
</dbReference>
<dbReference type="RefSeq" id="WP_072781141.1">
    <property type="nucleotide sequence ID" value="NZ_CP045292.1"/>
</dbReference>
<dbReference type="InterPro" id="IPR006645">
    <property type="entry name" value="NGN-like_dom"/>
</dbReference>
<dbReference type="CDD" id="cd09895">
    <property type="entry name" value="NGN_SP_UpxY"/>
    <property type="match status" value="1"/>
</dbReference>
<dbReference type="GO" id="GO:0006354">
    <property type="term" value="P:DNA-templated transcription elongation"/>
    <property type="evidence" value="ECO:0007669"/>
    <property type="project" value="InterPro"/>
</dbReference>
<dbReference type="Pfam" id="PF02357">
    <property type="entry name" value="NusG"/>
    <property type="match status" value="1"/>
</dbReference>
<evidence type="ECO:0000256" key="2">
    <source>
        <dbReference type="ARBA" id="ARBA00023015"/>
    </source>
</evidence>
<reference evidence="6" key="1">
    <citation type="submission" date="2016-11" db="EMBL/GenBank/DDBJ databases">
        <authorList>
            <person name="Varghese N."/>
            <person name="Submissions S."/>
        </authorList>
    </citation>
    <scope>NUCLEOTIDE SEQUENCE [LARGE SCALE GENOMIC DNA]</scope>
    <source>
        <strain evidence="6">DSM 22807</strain>
    </source>
</reference>
<evidence type="ECO:0000256" key="1">
    <source>
        <dbReference type="ARBA" id="ARBA00022814"/>
    </source>
</evidence>
<sequence>MNWFALYTKPRNEKKVAEQLEKLGVEVYCPIVAVVKQWSDRKKTIQQPLFNSYVFVRLEEKERDKVFQVPGVVRYLFWLGKPAIVRDQEVKNIKELLLESYKEVVVTGLVPGSKVTLDEGVFKGQTATYIEKKGNKTILVLDSLGMTLILER</sequence>
<proteinExistence type="predicted"/>
<dbReference type="OrthoDB" id="9796143at2"/>
<gene>
    <name evidence="5" type="ORF">SAMN05444337_0423</name>
</gene>
<dbReference type="SUPFAM" id="SSF82679">
    <property type="entry name" value="N-utilization substance G protein NusG, N-terminal domain"/>
    <property type="match status" value="1"/>
</dbReference>
<evidence type="ECO:0000313" key="6">
    <source>
        <dbReference type="Proteomes" id="UP000184232"/>
    </source>
</evidence>
<keyword evidence="1" id="KW-0889">Transcription antitermination</keyword>
<dbReference type="Proteomes" id="UP000184232">
    <property type="component" value="Unassembled WGS sequence"/>
</dbReference>
<keyword evidence="2" id="KW-0805">Transcription regulation</keyword>
<protein>
    <submittedName>
        <fullName evidence="5">Transcription antitermination factor NusG</fullName>
    </submittedName>
</protein>
<keyword evidence="3" id="KW-0804">Transcription</keyword>